<dbReference type="Pfam" id="PF13669">
    <property type="entry name" value="Glyoxalase_4"/>
    <property type="match status" value="1"/>
</dbReference>
<dbReference type="PANTHER" id="PTHR43048">
    <property type="entry name" value="METHYLMALONYL-COA EPIMERASE"/>
    <property type="match status" value="1"/>
</dbReference>
<dbReference type="InterPro" id="IPR051785">
    <property type="entry name" value="MMCE/EMCE_epimerase"/>
</dbReference>
<sequence length="198" mass="22291">MMIARIDHVGIAVKNYASAREFLENVLGAVSVTSMEDSHLNYLWHMFTLGDMSRVELITPSGEGSFLDNFLSKRDGGIHHITLETPDIHAAKKRLEENGVPYFGFNEIPELWSELFIHPKDAFGVLIQLCQYGPKYYLVEPVKYPTGKRVKIEPAGDRYELSVHHPGGIELKLSLSKEEVEEMASDLAEALDKKTEST</sequence>
<evidence type="ECO:0000256" key="1">
    <source>
        <dbReference type="ARBA" id="ARBA00022723"/>
    </source>
</evidence>
<gene>
    <name evidence="3" type="ORF">C4532_06915</name>
</gene>
<proteinExistence type="predicted"/>
<dbReference type="AlphaFoldDB" id="A0A419F1P4"/>
<dbReference type="PROSITE" id="PS51819">
    <property type="entry name" value="VOC"/>
    <property type="match status" value="1"/>
</dbReference>
<organism evidence="3 4">
    <name type="scientific">Candidatus Abyssobacteria bacterium SURF_17</name>
    <dbReference type="NCBI Taxonomy" id="2093361"/>
    <lineage>
        <taxon>Bacteria</taxon>
        <taxon>Pseudomonadati</taxon>
        <taxon>Candidatus Hydrogenedentota</taxon>
        <taxon>Candidatus Abyssobacteria</taxon>
    </lineage>
</organism>
<keyword evidence="1" id="KW-0479">Metal-binding</keyword>
<name>A0A419F1P4_9BACT</name>
<evidence type="ECO:0000313" key="3">
    <source>
        <dbReference type="EMBL" id="RJP71877.1"/>
    </source>
</evidence>
<accession>A0A419F1P4</accession>
<evidence type="ECO:0000313" key="4">
    <source>
        <dbReference type="Proteomes" id="UP000285961"/>
    </source>
</evidence>
<protein>
    <recommendedName>
        <fullName evidence="2">VOC domain-containing protein</fullName>
    </recommendedName>
</protein>
<dbReference type="SUPFAM" id="SSF54593">
    <property type="entry name" value="Glyoxalase/Bleomycin resistance protein/Dihydroxybiphenyl dioxygenase"/>
    <property type="match status" value="1"/>
</dbReference>
<dbReference type="GO" id="GO:0046872">
    <property type="term" value="F:metal ion binding"/>
    <property type="evidence" value="ECO:0007669"/>
    <property type="project" value="UniProtKB-KW"/>
</dbReference>
<dbReference type="InterPro" id="IPR037523">
    <property type="entry name" value="VOC_core"/>
</dbReference>
<feature type="domain" description="VOC" evidence="2">
    <location>
        <begin position="5"/>
        <end position="132"/>
    </location>
</feature>
<evidence type="ECO:0000259" key="2">
    <source>
        <dbReference type="PROSITE" id="PS51819"/>
    </source>
</evidence>
<dbReference type="GO" id="GO:0046491">
    <property type="term" value="P:L-methylmalonyl-CoA metabolic process"/>
    <property type="evidence" value="ECO:0007669"/>
    <property type="project" value="TreeGrafter"/>
</dbReference>
<dbReference type="EMBL" id="QZKI01000053">
    <property type="protein sequence ID" value="RJP71877.1"/>
    <property type="molecule type" value="Genomic_DNA"/>
</dbReference>
<dbReference type="InterPro" id="IPR029068">
    <property type="entry name" value="Glyas_Bleomycin-R_OHBP_Dase"/>
</dbReference>
<reference evidence="3 4" key="1">
    <citation type="journal article" date="2017" name="ISME J.">
        <title>Energy and carbon metabolisms in a deep terrestrial subsurface fluid microbial community.</title>
        <authorList>
            <person name="Momper L."/>
            <person name="Jungbluth S.P."/>
            <person name="Lee M.D."/>
            <person name="Amend J.P."/>
        </authorList>
    </citation>
    <scope>NUCLEOTIDE SEQUENCE [LARGE SCALE GENOMIC DNA]</scope>
    <source>
        <strain evidence="3">SURF_17</strain>
    </source>
</reference>
<dbReference type="Gene3D" id="3.10.180.10">
    <property type="entry name" value="2,3-Dihydroxybiphenyl 1,2-Dioxygenase, domain 1"/>
    <property type="match status" value="1"/>
</dbReference>
<comment type="caution">
    <text evidence="3">The sequence shown here is derived from an EMBL/GenBank/DDBJ whole genome shotgun (WGS) entry which is preliminary data.</text>
</comment>
<dbReference type="GO" id="GO:0004493">
    <property type="term" value="F:methylmalonyl-CoA epimerase activity"/>
    <property type="evidence" value="ECO:0007669"/>
    <property type="project" value="TreeGrafter"/>
</dbReference>
<dbReference type="Proteomes" id="UP000285961">
    <property type="component" value="Unassembled WGS sequence"/>
</dbReference>
<dbReference type="PANTHER" id="PTHR43048:SF3">
    <property type="entry name" value="METHYLMALONYL-COA EPIMERASE, MITOCHONDRIAL"/>
    <property type="match status" value="1"/>
</dbReference>